<evidence type="ECO:0000313" key="2">
    <source>
        <dbReference type="EMBL" id="ORB50809.1"/>
    </source>
</evidence>
<proteinExistence type="predicted"/>
<feature type="domain" description="TIR" evidence="1">
    <location>
        <begin position="2"/>
        <end position="90"/>
    </location>
</feature>
<dbReference type="AlphaFoldDB" id="A0A1X0IRW9"/>
<dbReference type="Gene3D" id="3.40.50.10140">
    <property type="entry name" value="Toll/interleukin-1 receptor homology (TIR) domain"/>
    <property type="match status" value="1"/>
</dbReference>
<dbReference type="SUPFAM" id="SSF52200">
    <property type="entry name" value="Toll/Interleukin receptor TIR domain"/>
    <property type="match status" value="1"/>
</dbReference>
<comment type="caution">
    <text evidence="2">The sequence shown here is derived from an EMBL/GenBank/DDBJ whole genome shotgun (WGS) entry which is preliminary data.</text>
</comment>
<accession>A0A1X0IRW9</accession>
<dbReference type="EMBL" id="MVIH01000009">
    <property type="protein sequence ID" value="ORB50809.1"/>
    <property type="molecule type" value="Genomic_DNA"/>
</dbReference>
<keyword evidence="3" id="KW-1185">Reference proteome</keyword>
<dbReference type="InterPro" id="IPR000157">
    <property type="entry name" value="TIR_dom"/>
</dbReference>
<reference evidence="2 3" key="1">
    <citation type="submission" date="2016-12" db="EMBL/GenBank/DDBJ databases">
        <title>The new phylogeny of genus Mycobacterium.</title>
        <authorList>
            <person name="Tortoli E."/>
            <person name="Trovato A."/>
            <person name="Cirillo D.M."/>
        </authorList>
    </citation>
    <scope>NUCLEOTIDE SEQUENCE [LARGE SCALE GENOMIC DNA]</scope>
    <source>
        <strain evidence="2 3">DSM 44223</strain>
    </source>
</reference>
<sequence length="221" mass="25163">MFISHVHADRHLVGGAKRILEARYGIDAFVAHDDIHPSRSWRDQIKIALNTCHFFAALINLTDFHASQWCDQEVGWALAKRIPILPIRPAGFDRMAARDGFLEEHQDVCIPDSATNPEYWVAHQIFSAVVREPSLREVSVKSLVEALVNSRSYDSTRLIWAHIASQPNIESEQLRRLEYAVQTNDQVYNANVDGILVPDLVKTLIERFEPPTPSWPDDSPF</sequence>
<dbReference type="Proteomes" id="UP000192534">
    <property type="component" value="Unassembled WGS sequence"/>
</dbReference>
<evidence type="ECO:0000259" key="1">
    <source>
        <dbReference type="Pfam" id="PF13676"/>
    </source>
</evidence>
<gene>
    <name evidence="2" type="ORF">BST42_18765</name>
</gene>
<dbReference type="GO" id="GO:0007165">
    <property type="term" value="P:signal transduction"/>
    <property type="evidence" value="ECO:0007669"/>
    <property type="project" value="InterPro"/>
</dbReference>
<organism evidence="2 3">
    <name type="scientific">Mycolicibacterium rhodesiae</name>
    <name type="common">Mycobacterium rhodesiae</name>
    <dbReference type="NCBI Taxonomy" id="36814"/>
    <lineage>
        <taxon>Bacteria</taxon>
        <taxon>Bacillati</taxon>
        <taxon>Actinomycetota</taxon>
        <taxon>Actinomycetes</taxon>
        <taxon>Mycobacteriales</taxon>
        <taxon>Mycobacteriaceae</taxon>
        <taxon>Mycolicibacterium</taxon>
    </lineage>
</organism>
<protein>
    <recommendedName>
        <fullName evidence="1">TIR domain-containing protein</fullName>
    </recommendedName>
</protein>
<evidence type="ECO:0000313" key="3">
    <source>
        <dbReference type="Proteomes" id="UP000192534"/>
    </source>
</evidence>
<dbReference type="InterPro" id="IPR035897">
    <property type="entry name" value="Toll_tir_struct_dom_sf"/>
</dbReference>
<name>A0A1X0IRW9_MYCRH</name>
<dbReference type="Pfam" id="PF13676">
    <property type="entry name" value="TIR_2"/>
    <property type="match status" value="1"/>
</dbReference>